<gene>
    <name evidence="11" type="ORF">GNF77_15865</name>
</gene>
<reference evidence="11" key="1">
    <citation type="submission" date="2019-11" db="EMBL/GenBank/DDBJ databases">
        <title>Characterization of Clostridium perfringens isolates from swine manure treated agricultural soils.</title>
        <authorList>
            <person name="Wushke S.T."/>
        </authorList>
    </citation>
    <scope>NUCLEOTIDE SEQUENCE</scope>
    <source>
        <strain evidence="11">V2</strain>
    </source>
</reference>
<feature type="non-terminal residue" evidence="11">
    <location>
        <position position="1"/>
    </location>
</feature>
<evidence type="ECO:0000256" key="5">
    <source>
        <dbReference type="ARBA" id="ARBA00022679"/>
    </source>
</evidence>
<keyword evidence="6" id="KW-0479">Metal-binding</keyword>
<dbReference type="Pfam" id="PF02424">
    <property type="entry name" value="ApbE"/>
    <property type="match status" value="1"/>
</dbReference>
<dbReference type="GO" id="GO:0016740">
    <property type="term" value="F:transferase activity"/>
    <property type="evidence" value="ECO:0007669"/>
    <property type="project" value="UniProtKB-KW"/>
</dbReference>
<accession>A0AAW9IVQ6</accession>
<dbReference type="Gene3D" id="3.10.520.10">
    <property type="entry name" value="ApbE-like domains"/>
    <property type="match status" value="1"/>
</dbReference>
<evidence type="ECO:0000313" key="12">
    <source>
        <dbReference type="Proteomes" id="UP001292368"/>
    </source>
</evidence>
<dbReference type="RefSeq" id="WP_322382207.1">
    <property type="nucleotide sequence ID" value="NZ_WNVM01000287.1"/>
</dbReference>
<dbReference type="InterPro" id="IPR024932">
    <property type="entry name" value="ApbE"/>
</dbReference>
<evidence type="ECO:0000256" key="10">
    <source>
        <dbReference type="ARBA" id="ARBA00048540"/>
    </source>
</evidence>
<evidence type="ECO:0000256" key="9">
    <source>
        <dbReference type="ARBA" id="ARBA00031306"/>
    </source>
</evidence>
<comment type="cofactor">
    <cofactor evidence="1">
        <name>Mg(2+)</name>
        <dbReference type="ChEBI" id="CHEBI:18420"/>
    </cofactor>
</comment>
<keyword evidence="8" id="KW-0460">Magnesium</keyword>
<dbReference type="GO" id="GO:0046872">
    <property type="term" value="F:metal ion binding"/>
    <property type="evidence" value="ECO:0007669"/>
    <property type="project" value="UniProtKB-KW"/>
</dbReference>
<comment type="caution">
    <text evidence="11">The sequence shown here is derived from an EMBL/GenBank/DDBJ whole genome shotgun (WGS) entry which is preliminary data.</text>
</comment>
<evidence type="ECO:0000256" key="4">
    <source>
        <dbReference type="ARBA" id="ARBA00022630"/>
    </source>
</evidence>
<dbReference type="InterPro" id="IPR003374">
    <property type="entry name" value="ApbE-like_sf"/>
</dbReference>
<keyword evidence="5 11" id="KW-0808">Transferase</keyword>
<evidence type="ECO:0000256" key="1">
    <source>
        <dbReference type="ARBA" id="ARBA00001946"/>
    </source>
</evidence>
<organism evidence="11 12">
    <name type="scientific">Clostridium perfringens</name>
    <dbReference type="NCBI Taxonomy" id="1502"/>
    <lineage>
        <taxon>Bacteria</taxon>
        <taxon>Bacillati</taxon>
        <taxon>Bacillota</taxon>
        <taxon>Clostridia</taxon>
        <taxon>Eubacteriales</taxon>
        <taxon>Clostridiaceae</taxon>
        <taxon>Clostridium</taxon>
    </lineage>
</organism>
<evidence type="ECO:0000313" key="11">
    <source>
        <dbReference type="EMBL" id="MDZ5010347.1"/>
    </source>
</evidence>
<protein>
    <recommendedName>
        <fullName evidence="3">FAD:protein FMN transferase</fullName>
        <ecNumber evidence="2">2.7.1.180</ecNumber>
    </recommendedName>
    <alternativeName>
        <fullName evidence="9">Flavin transferase</fullName>
    </alternativeName>
</protein>
<dbReference type="PANTHER" id="PTHR30040:SF2">
    <property type="entry name" value="FAD:PROTEIN FMN TRANSFERASE"/>
    <property type="match status" value="1"/>
</dbReference>
<evidence type="ECO:0000256" key="7">
    <source>
        <dbReference type="ARBA" id="ARBA00022827"/>
    </source>
</evidence>
<comment type="catalytic activity">
    <reaction evidence="10">
        <text>L-threonyl-[protein] + FAD = FMN-L-threonyl-[protein] + AMP + H(+)</text>
        <dbReference type="Rhea" id="RHEA:36847"/>
        <dbReference type="Rhea" id="RHEA-COMP:11060"/>
        <dbReference type="Rhea" id="RHEA-COMP:11061"/>
        <dbReference type="ChEBI" id="CHEBI:15378"/>
        <dbReference type="ChEBI" id="CHEBI:30013"/>
        <dbReference type="ChEBI" id="CHEBI:57692"/>
        <dbReference type="ChEBI" id="CHEBI:74257"/>
        <dbReference type="ChEBI" id="CHEBI:456215"/>
        <dbReference type="EC" id="2.7.1.180"/>
    </reaction>
</comment>
<dbReference type="EMBL" id="WNVM01000287">
    <property type="protein sequence ID" value="MDZ5010347.1"/>
    <property type="molecule type" value="Genomic_DNA"/>
</dbReference>
<dbReference type="PANTHER" id="PTHR30040">
    <property type="entry name" value="THIAMINE BIOSYNTHESIS LIPOPROTEIN APBE"/>
    <property type="match status" value="1"/>
</dbReference>
<proteinExistence type="predicted"/>
<evidence type="ECO:0000256" key="6">
    <source>
        <dbReference type="ARBA" id="ARBA00022723"/>
    </source>
</evidence>
<dbReference type="AlphaFoldDB" id="A0AAW9IVQ6"/>
<dbReference type="EC" id="2.7.1.180" evidence="2"/>
<evidence type="ECO:0000256" key="3">
    <source>
        <dbReference type="ARBA" id="ARBA00016337"/>
    </source>
</evidence>
<dbReference type="Proteomes" id="UP001292368">
    <property type="component" value="Unassembled WGS sequence"/>
</dbReference>
<name>A0AAW9IVQ6_CLOPF</name>
<keyword evidence="7" id="KW-0274">FAD</keyword>
<dbReference type="SUPFAM" id="SSF143631">
    <property type="entry name" value="ApbE-like"/>
    <property type="match status" value="1"/>
</dbReference>
<keyword evidence="4" id="KW-0285">Flavoprotein</keyword>
<sequence length="164" mass="17979">ADVISNILSNNNVKSAIIDLGGNIYAHGEKVNSESWKIGIQNPFSDRGDIIGTITVKNKSIVTSGIYERYIEKDGVKYHHILSPQNGYPYDNEIAGITIVSDKSIDGDALSTSVFAMGVEEGMKFVNTLPNTDAIFVTKDNKIYITDGIRDIFKLTNTDFTLAN</sequence>
<evidence type="ECO:0000256" key="2">
    <source>
        <dbReference type="ARBA" id="ARBA00011955"/>
    </source>
</evidence>
<evidence type="ECO:0000256" key="8">
    <source>
        <dbReference type="ARBA" id="ARBA00022842"/>
    </source>
</evidence>